<evidence type="ECO:0000259" key="1">
    <source>
        <dbReference type="Pfam" id="PF08241"/>
    </source>
</evidence>
<evidence type="ECO:0000313" key="3">
    <source>
        <dbReference type="Proteomes" id="UP000184315"/>
    </source>
</evidence>
<dbReference type="SUPFAM" id="SSF53335">
    <property type="entry name" value="S-adenosyl-L-methionine-dependent methyltransferases"/>
    <property type="match status" value="1"/>
</dbReference>
<dbReference type="Pfam" id="PF08241">
    <property type="entry name" value="Methyltransf_11"/>
    <property type="match status" value="1"/>
</dbReference>
<gene>
    <name evidence="2" type="ORF">PL9214291044</name>
</gene>
<organism evidence="2 3">
    <name type="scientific">Planktothrix tepida PCC 9214</name>
    <dbReference type="NCBI Taxonomy" id="671072"/>
    <lineage>
        <taxon>Bacteria</taxon>
        <taxon>Bacillati</taxon>
        <taxon>Cyanobacteriota</taxon>
        <taxon>Cyanophyceae</taxon>
        <taxon>Oscillatoriophycideae</taxon>
        <taxon>Oscillatoriales</taxon>
        <taxon>Microcoleaceae</taxon>
        <taxon>Planktothrix</taxon>
    </lineage>
</organism>
<dbReference type="Gene3D" id="3.40.50.150">
    <property type="entry name" value="Vaccinia Virus protein VP39"/>
    <property type="match status" value="1"/>
</dbReference>
<protein>
    <recommendedName>
        <fullName evidence="1">Methyltransferase type 11 domain-containing protein</fullName>
    </recommendedName>
</protein>
<proteinExistence type="predicted"/>
<keyword evidence="3" id="KW-1185">Reference proteome</keyword>
<dbReference type="OrthoDB" id="517750at2"/>
<name>A0A1J1LFV9_9CYAN</name>
<dbReference type="EMBL" id="CZDF01000132">
    <property type="protein sequence ID" value="CUR31453.1"/>
    <property type="molecule type" value="Genomic_DNA"/>
</dbReference>
<dbReference type="RefSeq" id="WP_072718302.1">
    <property type="nucleotide sequence ID" value="NZ_LN889782.1"/>
</dbReference>
<dbReference type="InterPro" id="IPR013216">
    <property type="entry name" value="Methyltransf_11"/>
</dbReference>
<dbReference type="InterPro" id="IPR029063">
    <property type="entry name" value="SAM-dependent_MTases_sf"/>
</dbReference>
<dbReference type="CDD" id="cd02440">
    <property type="entry name" value="AdoMet_MTases"/>
    <property type="match status" value="1"/>
</dbReference>
<sequence>MYHLGYYEDYLRLRQQYPNFHFDYPRDWSLKEYGTLWIFDTIKSNRAKKVLEVGCGYDTFFAKEMKSIGVDYWYIDKSNNYLGIGKDDKRFYNAVEERKKYGATFIDGLLGSHHSNLPDEYFDLVFSISVIEHISDEVIPTVVNEIKRILLPGGCSAHSIDIYPRSTKAKS</sequence>
<evidence type="ECO:0000313" key="2">
    <source>
        <dbReference type="EMBL" id="CUR31453.1"/>
    </source>
</evidence>
<dbReference type="STRING" id="671072.PL9214291044"/>
<dbReference type="AlphaFoldDB" id="A0A1J1LFV9"/>
<accession>A0A1J1LFV9</accession>
<dbReference type="Proteomes" id="UP000184315">
    <property type="component" value="Unassembled WGS sequence"/>
</dbReference>
<dbReference type="GO" id="GO:0008757">
    <property type="term" value="F:S-adenosylmethionine-dependent methyltransferase activity"/>
    <property type="evidence" value="ECO:0007669"/>
    <property type="project" value="InterPro"/>
</dbReference>
<feature type="domain" description="Methyltransferase type 11" evidence="1">
    <location>
        <begin position="51"/>
        <end position="154"/>
    </location>
</feature>
<reference evidence="3" key="1">
    <citation type="submission" date="2015-10" db="EMBL/GenBank/DDBJ databases">
        <authorList>
            <person name="Regsiter A."/>
            <person name="william w."/>
        </authorList>
    </citation>
    <scope>NUCLEOTIDE SEQUENCE [LARGE SCALE GENOMIC DNA]</scope>
</reference>